<feature type="region of interest" description="Disordered" evidence="1">
    <location>
        <begin position="39"/>
        <end position="73"/>
    </location>
</feature>
<evidence type="ECO:0008006" key="4">
    <source>
        <dbReference type="Google" id="ProtNLM"/>
    </source>
</evidence>
<proteinExistence type="predicted"/>
<name>A0ABQ2CYX3_9DEIO</name>
<organism evidence="2 3">
    <name type="scientific">Deinococcus roseus</name>
    <dbReference type="NCBI Taxonomy" id="392414"/>
    <lineage>
        <taxon>Bacteria</taxon>
        <taxon>Thermotogati</taxon>
        <taxon>Deinococcota</taxon>
        <taxon>Deinococci</taxon>
        <taxon>Deinococcales</taxon>
        <taxon>Deinococcaceae</taxon>
        <taxon>Deinococcus</taxon>
    </lineage>
</organism>
<protein>
    <recommendedName>
        <fullName evidence="4">Group II intron maturase-specific domain-containing protein</fullName>
    </recommendedName>
</protein>
<gene>
    <name evidence="2" type="ORF">GCM10008938_16250</name>
</gene>
<sequence>MNVWRRIQAFYFRTRQTLQVWAQIYRQVVGIWRMFRSAQQPASQPNQRQPRSHTQATIKNGRTIDVDVIPPQR</sequence>
<dbReference type="RefSeq" id="WP_189002178.1">
    <property type="nucleotide sequence ID" value="NZ_BMOD01000004.1"/>
</dbReference>
<dbReference type="Proteomes" id="UP000632222">
    <property type="component" value="Unassembled WGS sequence"/>
</dbReference>
<keyword evidence="3" id="KW-1185">Reference proteome</keyword>
<dbReference type="EMBL" id="BMOD01000004">
    <property type="protein sequence ID" value="GGJ30938.1"/>
    <property type="molecule type" value="Genomic_DNA"/>
</dbReference>
<evidence type="ECO:0000313" key="3">
    <source>
        <dbReference type="Proteomes" id="UP000632222"/>
    </source>
</evidence>
<evidence type="ECO:0000313" key="2">
    <source>
        <dbReference type="EMBL" id="GGJ30938.1"/>
    </source>
</evidence>
<feature type="compositionally biased region" description="Polar residues" evidence="1">
    <location>
        <begin position="39"/>
        <end position="60"/>
    </location>
</feature>
<reference evidence="3" key="1">
    <citation type="journal article" date="2019" name="Int. J. Syst. Evol. Microbiol.">
        <title>The Global Catalogue of Microorganisms (GCM) 10K type strain sequencing project: providing services to taxonomists for standard genome sequencing and annotation.</title>
        <authorList>
            <consortium name="The Broad Institute Genomics Platform"/>
            <consortium name="The Broad Institute Genome Sequencing Center for Infectious Disease"/>
            <person name="Wu L."/>
            <person name="Ma J."/>
        </authorList>
    </citation>
    <scope>NUCLEOTIDE SEQUENCE [LARGE SCALE GENOMIC DNA]</scope>
    <source>
        <strain evidence="3">JCM 14370</strain>
    </source>
</reference>
<comment type="caution">
    <text evidence="2">The sequence shown here is derived from an EMBL/GenBank/DDBJ whole genome shotgun (WGS) entry which is preliminary data.</text>
</comment>
<evidence type="ECO:0000256" key="1">
    <source>
        <dbReference type="SAM" id="MobiDB-lite"/>
    </source>
</evidence>
<accession>A0ABQ2CYX3</accession>